<evidence type="ECO:0000313" key="2">
    <source>
        <dbReference type="EMBL" id="CUM99047.1"/>
    </source>
</evidence>
<dbReference type="Gene3D" id="3.30.70.2700">
    <property type="match status" value="1"/>
</dbReference>
<dbReference type="Gene3D" id="3.50.50.60">
    <property type="entry name" value="FAD/NAD(P)-binding domain"/>
    <property type="match status" value="2"/>
</dbReference>
<dbReference type="SUPFAM" id="SSF51905">
    <property type="entry name" value="FAD/NAD(P)-binding domain"/>
    <property type="match status" value="1"/>
</dbReference>
<dbReference type="PANTHER" id="PTHR42842:SF3">
    <property type="entry name" value="FAD_NAD(P)-BINDING OXIDOREDUCTASE FAMILY PROTEIN"/>
    <property type="match status" value="1"/>
</dbReference>
<reference evidence="2 3" key="1">
    <citation type="submission" date="2015-09" db="EMBL/GenBank/DDBJ databases">
        <authorList>
            <consortium name="Pathogen Informatics"/>
        </authorList>
    </citation>
    <scope>NUCLEOTIDE SEQUENCE [LARGE SCALE GENOMIC DNA]</scope>
    <source>
        <strain evidence="2 3">2789STDY5834962</strain>
    </source>
</reference>
<gene>
    <name evidence="2" type="ORF">ERS852574_02009</name>
</gene>
<dbReference type="PIRSF" id="PIRSF038984">
    <property type="entry name" value="FAD_binding_protein"/>
    <property type="match status" value="1"/>
</dbReference>
<accession>A0A173TAT1</accession>
<name>A0A173TAT1_9FIRM</name>
<dbReference type="Pfam" id="PF21688">
    <property type="entry name" value="FAD-depend_C"/>
    <property type="match status" value="1"/>
</dbReference>
<dbReference type="PANTHER" id="PTHR42842">
    <property type="entry name" value="FAD/NAD(P)-BINDING OXIDOREDUCTASE"/>
    <property type="match status" value="1"/>
</dbReference>
<dbReference type="RefSeq" id="WP_055157109.1">
    <property type="nucleotide sequence ID" value="NZ_CYXR01000013.1"/>
</dbReference>
<dbReference type="EMBL" id="CYXR01000013">
    <property type="protein sequence ID" value="CUM99047.1"/>
    <property type="molecule type" value="Genomic_DNA"/>
</dbReference>
<feature type="domain" description="FAD-dependent protein C-terminal" evidence="1">
    <location>
        <begin position="294"/>
        <end position="495"/>
    </location>
</feature>
<sequence>MLRISQLKLPVTHTEEDLKKKIVHTLMCRTEAVQSYEIIKQSLDARKKPDLFYVYTVDVKADNEKQLLKMLTRKKRAGNVQFHEAMPYVFPAGGNEKLKSRPVVVGCGPAGLFCAYFLAEYGYQPVLLEQGAPVEERQKDVEEFWKTGVLKPDSNVQFGEGGAGTFSDGKLNTLIKDPVGRNRKVLEIFVENGAPKDILYVNKPHIGTDILRTVIRNMREKILVWGGEIHFHTQMTEVLFTENTRRIRGIVYEDLLKKEKEEIQTETLVLAPGHSARETFAMLFEKKVPMEAKSFAVGVRAEHPQELINHSQYGDAKASLPAAAYKLTAKLPDGRGVYSFCMCPGGYVVNASSEEGYLAVNGMSYHARDSHNANSAIVVTVTPEDFESDHPLAGIAFQRKLEKAAYKAGKGEIPVQRYGDFYRSVTGKEKEKTEAEVWYQGHEPCMKGAYEETDLAGIFPAKISSALVDGMEDFNKKIRGFSHPLSILSGVESRTSSPVRIVRDNHSLESVIGGLYPCGEGAGYAGGITSAAADGIKIAEKIRQKYAPFL</sequence>
<evidence type="ECO:0000313" key="3">
    <source>
        <dbReference type="Proteomes" id="UP000095727"/>
    </source>
</evidence>
<evidence type="ECO:0000259" key="1">
    <source>
        <dbReference type="Pfam" id="PF21688"/>
    </source>
</evidence>
<organism evidence="2 3">
    <name type="scientific">Coprococcus comes</name>
    <dbReference type="NCBI Taxonomy" id="410072"/>
    <lineage>
        <taxon>Bacteria</taxon>
        <taxon>Bacillati</taxon>
        <taxon>Bacillota</taxon>
        <taxon>Clostridia</taxon>
        <taxon>Lachnospirales</taxon>
        <taxon>Lachnospiraceae</taxon>
        <taxon>Coprococcus</taxon>
    </lineage>
</organism>
<protein>
    <submittedName>
        <fullName evidence="2">FAD dependent oxidoreductase</fullName>
    </submittedName>
</protein>
<dbReference type="AlphaFoldDB" id="A0A173TAT1"/>
<dbReference type="InterPro" id="IPR049516">
    <property type="entry name" value="FAD-depend_C"/>
</dbReference>
<dbReference type="InterPro" id="IPR036188">
    <property type="entry name" value="FAD/NAD-bd_sf"/>
</dbReference>
<dbReference type="InterPro" id="IPR028348">
    <property type="entry name" value="FAD-binding_protein"/>
</dbReference>
<proteinExistence type="predicted"/>
<dbReference type="Proteomes" id="UP000095727">
    <property type="component" value="Unassembled WGS sequence"/>
</dbReference>